<keyword evidence="3" id="KW-1185">Reference proteome</keyword>
<feature type="compositionally biased region" description="Basic and acidic residues" evidence="1">
    <location>
        <begin position="184"/>
        <end position="193"/>
    </location>
</feature>
<evidence type="ECO:0000256" key="1">
    <source>
        <dbReference type="SAM" id="MobiDB-lite"/>
    </source>
</evidence>
<evidence type="ECO:0000313" key="2">
    <source>
        <dbReference type="EMBL" id="KAL0567324.1"/>
    </source>
</evidence>
<feature type="region of interest" description="Disordered" evidence="1">
    <location>
        <begin position="73"/>
        <end position="197"/>
    </location>
</feature>
<feature type="compositionally biased region" description="Pro residues" evidence="1">
    <location>
        <begin position="167"/>
        <end position="178"/>
    </location>
</feature>
<evidence type="ECO:0000313" key="3">
    <source>
        <dbReference type="Proteomes" id="UP001465976"/>
    </source>
</evidence>
<sequence>MCAFVDRMCLANQRQSGRYVEALEARLNHMESVLTHLVPVLEELGSSSSSTTGSTTLSPQATARLRSIASQSAGLASSSSTPISTYDGQSPSNDGQSFSSRSYDTQNRGNSNQVYNGSRVYNNRKSDKRSQSHTIVNVHVHGNGSSSTRAQSNSPLSASPTFASPETTPPATPSPPSPANAEATRGRTRERTRSQRYQSSLLECGLGYPLWKPSPRRTLAEEYVINIGDVGVISDGLPFNTLFNIVQASDSPANKDGVPEGVDPPCVLPTRALTVHDQYHQDGVTFVRPSEAVSSQDVQNTNGSRVFNFSLTSNHGALLLLPQGGILENLQGRTEFTSRIQRYWRKWYGFAEEQGDLGDYDALYLVTGVEKCSTWAIAAWDSTQTATESTASQQLSLEIMPDGRCVWRSFPPARCETRSLTPGVDGTAKESVFVRGFWINRSGGTSSDSRPPPPPSPFGGGGGNDDDENPWGGGGGSRNPFRSHRTSSSSPNSASPSFYGSGDTRTTSSYWPSDSADAPRDETQVKDIMLDLTADGPDVVAHPCELINKFALKLISNLSRGSRNAGWVAFSHDSDLMGIMQDSEQGLPTKIEIIRRICGEFKFVIGEGKSYPFTYAFRI</sequence>
<accession>A0ABR3EWQ8</accession>
<feature type="compositionally biased region" description="Polar residues" evidence="1">
    <location>
        <begin position="81"/>
        <end position="123"/>
    </location>
</feature>
<comment type="caution">
    <text evidence="2">The sequence shown here is derived from an EMBL/GenBank/DDBJ whole genome shotgun (WGS) entry which is preliminary data.</text>
</comment>
<feature type="compositionally biased region" description="Polar residues" evidence="1">
    <location>
        <begin position="503"/>
        <end position="512"/>
    </location>
</feature>
<feature type="compositionally biased region" description="Low complexity" evidence="1">
    <location>
        <begin position="157"/>
        <end position="166"/>
    </location>
</feature>
<feature type="compositionally biased region" description="Low complexity" evidence="1">
    <location>
        <begin position="486"/>
        <end position="501"/>
    </location>
</feature>
<gene>
    <name evidence="2" type="ORF">V5O48_014673</name>
</gene>
<protein>
    <submittedName>
        <fullName evidence="2">Uncharacterized protein</fullName>
    </submittedName>
</protein>
<dbReference type="Proteomes" id="UP001465976">
    <property type="component" value="Unassembled WGS sequence"/>
</dbReference>
<dbReference type="EMBL" id="JBAHYK010001615">
    <property type="protein sequence ID" value="KAL0567324.1"/>
    <property type="molecule type" value="Genomic_DNA"/>
</dbReference>
<proteinExistence type="predicted"/>
<name>A0ABR3EWQ8_9AGAR</name>
<organism evidence="2 3">
    <name type="scientific">Marasmius crinis-equi</name>
    <dbReference type="NCBI Taxonomy" id="585013"/>
    <lineage>
        <taxon>Eukaryota</taxon>
        <taxon>Fungi</taxon>
        <taxon>Dikarya</taxon>
        <taxon>Basidiomycota</taxon>
        <taxon>Agaricomycotina</taxon>
        <taxon>Agaricomycetes</taxon>
        <taxon>Agaricomycetidae</taxon>
        <taxon>Agaricales</taxon>
        <taxon>Marasmiineae</taxon>
        <taxon>Marasmiaceae</taxon>
        <taxon>Marasmius</taxon>
    </lineage>
</organism>
<feature type="compositionally biased region" description="Polar residues" evidence="1">
    <location>
        <begin position="143"/>
        <end position="156"/>
    </location>
</feature>
<reference evidence="2 3" key="1">
    <citation type="submission" date="2024-02" db="EMBL/GenBank/DDBJ databases">
        <title>A draft genome for the cacao thread blight pathogen Marasmius crinis-equi.</title>
        <authorList>
            <person name="Cohen S.P."/>
            <person name="Baruah I.K."/>
            <person name="Amoako-Attah I."/>
            <person name="Bukari Y."/>
            <person name="Meinhardt L.W."/>
            <person name="Bailey B.A."/>
        </authorList>
    </citation>
    <scope>NUCLEOTIDE SEQUENCE [LARGE SCALE GENOMIC DNA]</scope>
    <source>
        <strain evidence="2 3">GH-76</strain>
    </source>
</reference>
<feature type="region of interest" description="Disordered" evidence="1">
    <location>
        <begin position="442"/>
        <end position="520"/>
    </location>
</feature>